<dbReference type="HOGENOM" id="CLU_1628913_0_0_1"/>
<dbReference type="AlphaFoldDB" id="B7QNT7"/>
<evidence type="ECO:0000313" key="3">
    <source>
        <dbReference type="EnsemblMetazoa" id="ISCW023952-PA"/>
    </source>
</evidence>
<protein>
    <submittedName>
        <fullName evidence="2 3">Uncharacterized protein</fullName>
    </submittedName>
</protein>
<dbReference type="PaxDb" id="6945-B7QNT7"/>
<evidence type="ECO:0000256" key="1">
    <source>
        <dbReference type="SAM" id="MobiDB-lite"/>
    </source>
</evidence>
<dbReference type="VEuPathDB" id="VectorBase:ISCI023952"/>
<dbReference type="VEuPathDB" id="VectorBase:ISCW023952"/>
<reference evidence="2 4" key="1">
    <citation type="submission" date="2008-03" db="EMBL/GenBank/DDBJ databases">
        <title>Annotation of Ixodes scapularis.</title>
        <authorList>
            <consortium name="Ixodes scapularis Genome Project Consortium"/>
            <person name="Caler E."/>
            <person name="Hannick L.I."/>
            <person name="Bidwell S."/>
            <person name="Joardar V."/>
            <person name="Thiagarajan M."/>
            <person name="Amedeo P."/>
            <person name="Galinsky K.J."/>
            <person name="Schobel S."/>
            <person name="Inman J."/>
            <person name="Hostetler J."/>
            <person name="Miller J."/>
            <person name="Hammond M."/>
            <person name="Megy K."/>
            <person name="Lawson D."/>
            <person name="Kodira C."/>
            <person name="Sutton G."/>
            <person name="Meyer J."/>
            <person name="Hill C.A."/>
            <person name="Birren B."/>
            <person name="Nene V."/>
            <person name="Collins F."/>
            <person name="Alarcon-Chaidez F."/>
            <person name="Wikel S."/>
            <person name="Strausberg R."/>
        </authorList>
    </citation>
    <scope>NUCLEOTIDE SEQUENCE [LARGE SCALE GENOMIC DNA]</scope>
    <source>
        <strain evidence="4">Wikel</strain>
        <strain evidence="2">Wikel colony</strain>
    </source>
</reference>
<organism>
    <name type="scientific">Ixodes scapularis</name>
    <name type="common">Black-legged tick</name>
    <name type="synonym">Deer tick</name>
    <dbReference type="NCBI Taxonomy" id="6945"/>
    <lineage>
        <taxon>Eukaryota</taxon>
        <taxon>Metazoa</taxon>
        <taxon>Ecdysozoa</taxon>
        <taxon>Arthropoda</taxon>
        <taxon>Chelicerata</taxon>
        <taxon>Arachnida</taxon>
        <taxon>Acari</taxon>
        <taxon>Parasitiformes</taxon>
        <taxon>Ixodida</taxon>
        <taxon>Ixodoidea</taxon>
        <taxon>Ixodidae</taxon>
        <taxon>Ixodinae</taxon>
        <taxon>Ixodes</taxon>
    </lineage>
</organism>
<evidence type="ECO:0000313" key="2">
    <source>
        <dbReference type="EMBL" id="EEC20509.1"/>
    </source>
</evidence>
<feature type="compositionally biased region" description="Low complexity" evidence="1">
    <location>
        <begin position="18"/>
        <end position="36"/>
    </location>
</feature>
<dbReference type="EMBL" id="DS979971">
    <property type="protein sequence ID" value="EEC20509.1"/>
    <property type="molecule type" value="Genomic_DNA"/>
</dbReference>
<feature type="compositionally biased region" description="Pro residues" evidence="1">
    <location>
        <begin position="1"/>
        <end position="12"/>
    </location>
</feature>
<sequence length="163" mass="17301">MAWTPPKSPSPLPDSESPRTGTSPSRSPSRSPLPRIRSPRSRKALPMPPRLPRGPRTDPGTRGSRPPPEAPPRGSPPPKWTTRLLKTTGTALKRVGRGPHQRRAPSAGRGGRDPPGACPCADPLEASPCTDPPGGSHRGWIQDPVDRCAEVPLPGGPLRWSGT</sequence>
<accession>B7QNT7</accession>
<dbReference type="EMBL" id="ABJB011091934">
    <property type="status" value="NOT_ANNOTATED_CDS"/>
    <property type="molecule type" value="Genomic_DNA"/>
</dbReference>
<proteinExistence type="predicted"/>
<feature type="compositionally biased region" description="Basic residues" evidence="1">
    <location>
        <begin position="94"/>
        <end position="103"/>
    </location>
</feature>
<reference evidence="3" key="2">
    <citation type="submission" date="2020-05" db="UniProtKB">
        <authorList>
            <consortium name="EnsemblMetazoa"/>
        </authorList>
    </citation>
    <scope>IDENTIFICATION</scope>
    <source>
        <strain evidence="3">wikel</strain>
    </source>
</reference>
<evidence type="ECO:0000313" key="4">
    <source>
        <dbReference type="Proteomes" id="UP000001555"/>
    </source>
</evidence>
<dbReference type="Proteomes" id="UP000001555">
    <property type="component" value="Unassembled WGS sequence"/>
</dbReference>
<keyword evidence="4" id="KW-1185">Reference proteome</keyword>
<dbReference type="InParanoid" id="B7QNT7"/>
<feature type="region of interest" description="Disordered" evidence="1">
    <location>
        <begin position="1"/>
        <end position="143"/>
    </location>
</feature>
<dbReference type="EnsemblMetazoa" id="ISCW023952-RA">
    <property type="protein sequence ID" value="ISCW023952-PA"/>
    <property type="gene ID" value="ISCW023952"/>
</dbReference>
<gene>
    <name evidence="2" type="ORF">IscW_ISCW023952</name>
</gene>
<feature type="compositionally biased region" description="Pro residues" evidence="1">
    <location>
        <begin position="65"/>
        <end position="79"/>
    </location>
</feature>
<name>B7QNT7_IXOSC</name>